<reference evidence="12" key="1">
    <citation type="submission" date="2023-07" db="EMBL/GenBank/DDBJ databases">
        <authorList>
            <person name="Stuckert A."/>
        </authorList>
    </citation>
    <scope>NUCLEOTIDE SEQUENCE</scope>
</reference>
<dbReference type="Pfam" id="PF07645">
    <property type="entry name" value="EGF_CA"/>
    <property type="match status" value="2"/>
</dbReference>
<evidence type="ECO:0000256" key="5">
    <source>
        <dbReference type="ARBA" id="ARBA00023180"/>
    </source>
</evidence>
<dbReference type="CDD" id="cd00054">
    <property type="entry name" value="EGF_CA"/>
    <property type="match status" value="1"/>
</dbReference>
<evidence type="ECO:0000259" key="10">
    <source>
        <dbReference type="PROSITE" id="PS50026"/>
    </source>
</evidence>
<keyword evidence="2" id="KW-0732">Signal</keyword>
<dbReference type="PROSITE" id="PS01187">
    <property type="entry name" value="EGF_CA"/>
    <property type="match status" value="1"/>
</dbReference>
<organism evidence="12 13">
    <name type="scientific">Ranitomeya imitator</name>
    <name type="common">mimic poison frog</name>
    <dbReference type="NCBI Taxonomy" id="111125"/>
    <lineage>
        <taxon>Eukaryota</taxon>
        <taxon>Metazoa</taxon>
        <taxon>Chordata</taxon>
        <taxon>Craniata</taxon>
        <taxon>Vertebrata</taxon>
        <taxon>Euteleostomi</taxon>
        <taxon>Amphibia</taxon>
        <taxon>Batrachia</taxon>
        <taxon>Anura</taxon>
        <taxon>Neobatrachia</taxon>
        <taxon>Hyloidea</taxon>
        <taxon>Dendrobatidae</taxon>
        <taxon>Dendrobatinae</taxon>
        <taxon>Ranitomeya</taxon>
    </lineage>
</organism>
<dbReference type="EMBL" id="CAUEEQ010032858">
    <property type="protein sequence ID" value="CAJ0951125.1"/>
    <property type="molecule type" value="Genomic_DNA"/>
</dbReference>
<dbReference type="InterPro" id="IPR050751">
    <property type="entry name" value="ECM_structural_protein"/>
</dbReference>
<dbReference type="InterPro" id="IPR000742">
    <property type="entry name" value="EGF"/>
</dbReference>
<dbReference type="SUPFAM" id="SSF57196">
    <property type="entry name" value="EGF/Laminin"/>
    <property type="match status" value="2"/>
</dbReference>
<evidence type="ECO:0000313" key="12">
    <source>
        <dbReference type="EMBL" id="CAJ0951125.1"/>
    </source>
</evidence>
<dbReference type="Proteomes" id="UP001176940">
    <property type="component" value="Unassembled WGS sequence"/>
</dbReference>
<dbReference type="PROSITE" id="PS50026">
    <property type="entry name" value="EGF_3"/>
    <property type="match status" value="1"/>
</dbReference>
<gene>
    <name evidence="12" type="ORF">RIMI_LOCUS13330440</name>
</gene>
<dbReference type="SUPFAM" id="SSF57581">
    <property type="entry name" value="TB module/8-cys domain"/>
    <property type="match status" value="1"/>
</dbReference>
<dbReference type="Gene3D" id="2.10.25.10">
    <property type="entry name" value="Laminin"/>
    <property type="match status" value="2"/>
</dbReference>
<dbReference type="PROSITE" id="PS51364">
    <property type="entry name" value="TB"/>
    <property type="match status" value="1"/>
</dbReference>
<dbReference type="InterPro" id="IPR001881">
    <property type="entry name" value="EGF-like_Ca-bd_dom"/>
</dbReference>
<comment type="caution">
    <text evidence="8">Lacks conserved residue(s) required for the propagation of feature annotation.</text>
</comment>
<keyword evidence="13" id="KW-1185">Reference proteome</keyword>
<keyword evidence="5" id="KW-0325">Glycoprotein</keyword>
<keyword evidence="1 8" id="KW-0245">EGF-like domain</keyword>
<keyword evidence="6" id="KW-0340">Growth factor binding</keyword>
<dbReference type="Pfam" id="PF00683">
    <property type="entry name" value="TB"/>
    <property type="match status" value="1"/>
</dbReference>
<evidence type="ECO:0000313" key="13">
    <source>
        <dbReference type="Proteomes" id="UP001176940"/>
    </source>
</evidence>
<name>A0ABN9LUI3_9NEOB</name>
<dbReference type="InterPro" id="IPR049883">
    <property type="entry name" value="NOTCH1_EGF-like"/>
</dbReference>
<evidence type="ECO:0000256" key="7">
    <source>
        <dbReference type="ARBA" id="ARBA00038081"/>
    </source>
</evidence>
<keyword evidence="3" id="KW-0677">Repeat</keyword>
<dbReference type="InterPro" id="IPR017878">
    <property type="entry name" value="TB_dom"/>
</dbReference>
<dbReference type="SMART" id="SM00179">
    <property type="entry name" value="EGF_CA"/>
    <property type="match status" value="2"/>
</dbReference>
<dbReference type="PANTHER" id="PTHR24034:SF209">
    <property type="entry name" value="EGF-LIKE DOMAIN-CONTAINING PROTEIN"/>
    <property type="match status" value="1"/>
</dbReference>
<keyword evidence="4" id="KW-1015">Disulfide bond</keyword>
<proteinExistence type="inferred from homology"/>
<evidence type="ECO:0000256" key="2">
    <source>
        <dbReference type="ARBA" id="ARBA00022729"/>
    </source>
</evidence>
<protein>
    <submittedName>
        <fullName evidence="12">Uncharacterized protein</fullName>
    </submittedName>
</protein>
<dbReference type="InterPro" id="IPR036773">
    <property type="entry name" value="TB_dom_sf"/>
</dbReference>
<comment type="similarity">
    <text evidence="7">Belongs to the LTBP family.</text>
</comment>
<evidence type="ECO:0000256" key="9">
    <source>
        <dbReference type="SAM" id="MobiDB-lite"/>
    </source>
</evidence>
<dbReference type="Gene3D" id="3.90.290.10">
    <property type="entry name" value="TGF-beta binding (TB) domain"/>
    <property type="match status" value="1"/>
</dbReference>
<evidence type="ECO:0000256" key="6">
    <source>
        <dbReference type="ARBA" id="ARBA00023183"/>
    </source>
</evidence>
<dbReference type="SMART" id="SM00181">
    <property type="entry name" value="EGF"/>
    <property type="match status" value="2"/>
</dbReference>
<evidence type="ECO:0000256" key="3">
    <source>
        <dbReference type="ARBA" id="ARBA00022737"/>
    </source>
</evidence>
<feature type="domain" description="TB" evidence="11">
    <location>
        <begin position="143"/>
        <end position="196"/>
    </location>
</feature>
<comment type="caution">
    <text evidence="12">The sequence shown here is derived from an EMBL/GenBank/DDBJ whole genome shotgun (WGS) entry which is preliminary data.</text>
</comment>
<evidence type="ECO:0000256" key="8">
    <source>
        <dbReference type="PROSITE-ProRule" id="PRU00076"/>
    </source>
</evidence>
<evidence type="ECO:0000259" key="11">
    <source>
        <dbReference type="PROSITE" id="PS51364"/>
    </source>
</evidence>
<evidence type="ECO:0000256" key="4">
    <source>
        <dbReference type="ARBA" id="ARBA00023157"/>
    </source>
</evidence>
<dbReference type="InterPro" id="IPR018097">
    <property type="entry name" value="EGF_Ca-bd_CS"/>
</dbReference>
<dbReference type="PANTHER" id="PTHR24034">
    <property type="entry name" value="EGF-LIKE DOMAIN-CONTAINING PROTEIN"/>
    <property type="match status" value="1"/>
</dbReference>
<sequence>MLNEKQDLGLFLLDEYAVLCPEGKGYIPSKESLYEGNGLTYQDADECMLFGNEICKNGFCLNTEASFECYCKQGTYYDPVKLQCFDNNECDDPSSCIDGECINTDGSYTCFCTRPMVLDPTGKRCIRPQDLVEPTDETDVYQDLCWENLSEDYVCSRPLLGRQTTYTECCCLYGVAWGMQCALCPMEGSEDHALLCNIREPGFRQPYGEDALEFRDYSIHPDLYSLPERDAEDAAAAERGEDPIVDDEGRSERRIKISKMF</sequence>
<feature type="compositionally biased region" description="Basic and acidic residues" evidence="9">
    <location>
        <begin position="236"/>
        <end position="249"/>
    </location>
</feature>
<feature type="region of interest" description="Disordered" evidence="9">
    <location>
        <begin position="230"/>
        <end position="249"/>
    </location>
</feature>
<accession>A0ABN9LUI3</accession>
<dbReference type="InterPro" id="IPR000152">
    <property type="entry name" value="EGF-type_Asp/Asn_hydroxyl_site"/>
</dbReference>
<evidence type="ECO:0000256" key="1">
    <source>
        <dbReference type="ARBA" id="ARBA00022536"/>
    </source>
</evidence>
<feature type="domain" description="EGF-like" evidence="10">
    <location>
        <begin position="86"/>
        <end position="126"/>
    </location>
</feature>
<dbReference type="PROSITE" id="PS00010">
    <property type="entry name" value="ASX_HYDROXYL"/>
    <property type="match status" value="1"/>
</dbReference>